<dbReference type="RefSeq" id="WP_203903768.1">
    <property type="nucleotide sequence ID" value="NZ_BOPF01000034.1"/>
</dbReference>
<dbReference type="EMBL" id="BOPF01000034">
    <property type="protein sequence ID" value="GIJ50323.1"/>
    <property type="molecule type" value="Genomic_DNA"/>
</dbReference>
<reference evidence="5" key="1">
    <citation type="submission" date="2021-01" db="EMBL/GenBank/DDBJ databases">
        <title>Whole genome shotgun sequence of Virgisporangium aliadipatigenens NBRC 105644.</title>
        <authorList>
            <person name="Komaki H."/>
            <person name="Tamura T."/>
        </authorList>
    </citation>
    <scope>NUCLEOTIDE SEQUENCE</scope>
    <source>
        <strain evidence="5">NBRC 105644</strain>
    </source>
</reference>
<dbReference type="Gene3D" id="3.30.70.20">
    <property type="match status" value="1"/>
</dbReference>
<organism evidence="5 6">
    <name type="scientific">Virgisporangium aliadipatigenens</name>
    <dbReference type="NCBI Taxonomy" id="741659"/>
    <lineage>
        <taxon>Bacteria</taxon>
        <taxon>Bacillati</taxon>
        <taxon>Actinomycetota</taxon>
        <taxon>Actinomycetes</taxon>
        <taxon>Micromonosporales</taxon>
        <taxon>Micromonosporaceae</taxon>
        <taxon>Virgisporangium</taxon>
    </lineage>
</organism>
<evidence type="ECO:0000256" key="4">
    <source>
        <dbReference type="RuleBase" id="RU368020"/>
    </source>
</evidence>
<keyword evidence="6" id="KW-1185">Reference proteome</keyword>
<dbReference type="SUPFAM" id="SSF54862">
    <property type="entry name" value="4Fe-4S ferredoxins"/>
    <property type="match status" value="1"/>
</dbReference>
<comment type="function">
    <text evidence="4">Ferredoxins are iron-sulfur proteins that transfer electrons in a wide variety of metabolic reactions.</text>
</comment>
<dbReference type="PRINTS" id="PR00352">
    <property type="entry name" value="3FE4SFRDOXIN"/>
</dbReference>
<dbReference type="GO" id="GO:0009055">
    <property type="term" value="F:electron transfer activity"/>
    <property type="evidence" value="ECO:0007669"/>
    <property type="project" value="UniProtKB-UniRule"/>
</dbReference>
<keyword evidence="4" id="KW-0813">Transport</keyword>
<accession>A0A8J4DUQ6</accession>
<dbReference type="AlphaFoldDB" id="A0A8J4DUQ6"/>
<dbReference type="GO" id="GO:0005506">
    <property type="term" value="F:iron ion binding"/>
    <property type="evidence" value="ECO:0007669"/>
    <property type="project" value="UniProtKB-UniRule"/>
</dbReference>
<comment type="caution">
    <text evidence="5">The sequence shown here is derived from an EMBL/GenBank/DDBJ whole genome shotgun (WGS) entry which is preliminary data.</text>
</comment>
<evidence type="ECO:0000313" key="6">
    <source>
        <dbReference type="Proteomes" id="UP000619260"/>
    </source>
</evidence>
<protein>
    <recommendedName>
        <fullName evidence="4">Ferredoxin</fullName>
    </recommendedName>
</protein>
<keyword evidence="3 4" id="KW-0411">Iron-sulfur</keyword>
<dbReference type="GO" id="GO:0051536">
    <property type="term" value="F:iron-sulfur cluster binding"/>
    <property type="evidence" value="ECO:0007669"/>
    <property type="project" value="UniProtKB-KW"/>
</dbReference>
<dbReference type="Pfam" id="PF13370">
    <property type="entry name" value="Fer4_13"/>
    <property type="match status" value="1"/>
</dbReference>
<proteinExistence type="predicted"/>
<dbReference type="InterPro" id="IPR001080">
    <property type="entry name" value="3Fe4S_ferredoxin"/>
</dbReference>
<keyword evidence="4" id="KW-0249">Electron transport</keyword>
<evidence type="ECO:0000313" key="5">
    <source>
        <dbReference type="EMBL" id="GIJ50323.1"/>
    </source>
</evidence>
<evidence type="ECO:0000256" key="1">
    <source>
        <dbReference type="ARBA" id="ARBA00022723"/>
    </source>
</evidence>
<keyword evidence="2 4" id="KW-0408">Iron</keyword>
<keyword evidence="1 4" id="KW-0479">Metal-binding</keyword>
<dbReference type="Proteomes" id="UP000619260">
    <property type="component" value="Unassembled WGS sequence"/>
</dbReference>
<evidence type="ECO:0000256" key="3">
    <source>
        <dbReference type="ARBA" id="ARBA00023014"/>
    </source>
</evidence>
<name>A0A8J4DUQ6_9ACTN</name>
<evidence type="ECO:0000256" key="2">
    <source>
        <dbReference type="ARBA" id="ARBA00023004"/>
    </source>
</evidence>
<gene>
    <name evidence="5" type="ORF">Val02_72090</name>
</gene>
<sequence length="78" mass="8018">MAGPDERWAVAIDPAVCIGSGICAATADRYFHLVGGYGEVRESPVAADPLVIDAAESCPVEAILVRHADSGEIVAPTP</sequence>